<evidence type="ECO:0000256" key="7">
    <source>
        <dbReference type="SAM" id="Phobius"/>
    </source>
</evidence>
<dbReference type="Pfam" id="PF07810">
    <property type="entry name" value="TMC"/>
    <property type="match status" value="1"/>
</dbReference>
<comment type="caution">
    <text evidence="9">The sequence shown here is derived from an EMBL/GenBank/DDBJ whole genome shotgun (WGS) entry which is preliminary data.</text>
</comment>
<evidence type="ECO:0000256" key="5">
    <source>
        <dbReference type="ARBA" id="ARBA00023136"/>
    </source>
</evidence>
<dbReference type="InterPro" id="IPR012496">
    <property type="entry name" value="TMC_dom"/>
</dbReference>
<evidence type="ECO:0000259" key="8">
    <source>
        <dbReference type="Pfam" id="PF07810"/>
    </source>
</evidence>
<evidence type="ECO:0000313" key="9">
    <source>
        <dbReference type="EMBL" id="CAK1546921.1"/>
    </source>
</evidence>
<feature type="compositionally biased region" description="Basic and acidic residues" evidence="6">
    <location>
        <begin position="738"/>
        <end position="765"/>
    </location>
</feature>
<feature type="transmembrane region" description="Helical" evidence="7">
    <location>
        <begin position="541"/>
        <end position="559"/>
    </location>
</feature>
<dbReference type="InterPro" id="IPR038900">
    <property type="entry name" value="TMC"/>
</dbReference>
<dbReference type="GO" id="GO:0008381">
    <property type="term" value="F:mechanosensitive monoatomic ion channel activity"/>
    <property type="evidence" value="ECO:0007669"/>
    <property type="project" value="TreeGrafter"/>
</dbReference>
<feature type="transmembrane region" description="Helical" evidence="7">
    <location>
        <begin position="206"/>
        <end position="227"/>
    </location>
</feature>
<evidence type="ECO:0000256" key="3">
    <source>
        <dbReference type="ARBA" id="ARBA00022692"/>
    </source>
</evidence>
<feature type="transmembrane region" description="Helical" evidence="7">
    <location>
        <begin position="636"/>
        <end position="661"/>
    </location>
</feature>
<keyword evidence="5 7" id="KW-0472">Membrane</keyword>
<evidence type="ECO:0000256" key="2">
    <source>
        <dbReference type="ARBA" id="ARBA00006510"/>
    </source>
</evidence>
<sequence length="789" mass="90483">MFGYNNNAILTQSNKEEFIKTFPVTMDEEIEDIELRPSSVRRNVTIRNNVARQVAINFMPSRQALNTLRLRRVNSENNALLDAVAADAPDAADKQADIIVREMEQHTHLMQDDPVSEELRREALRDLPQGLTMKRNVRAKLSASVSLRSKRRPLSVFKRFKYRLSFVWKRTRERFRDFIFSIELWYEPIRNIEGHLGSAVGSYFHLLRWLFSLNLLLSGLVVSFVVVPQALHDQGNSTSGEKGWLDFISGKGGFEDSLLFYGHYHDGLISTSLPITYNMPFAYFFTMFCLYLVFFIVLCYRTSYSYRRNFIETSGGLSNVFANKVFCGWDFGIVSEHAASLNAASLYNEFKELLSERHKVKVETSLCMKIFQYTLNVIVWGTVLGSIAAIHYGFWTLRALSTRTAHWDLFVSLILTAVLAVCPLLFNFIVRLEFYKPRTAFYVTLARTWLLDITTLGLFFVYWAKSTTACWETALGQEVYRLVLLDSLVSLFLLPAVEFLRILIFKLNSKGSGPEFSIAYNSLTLIYNQALLWLGLLFSPLLAVAITIKFLLLFYVKRVSALRACRPARKVWRAAQTQTVLYMLVTLSLFTTLFGIGVLFLGTTSNECGPFRQYSRVIAVVGEGVLNLSRHRTLDAIITFVTRPGVIGFLFVALCVSVYYMRAKSIAQRSMVTLLRQMLVLQAKDKDFLLTAIAKVSNGEWLYSPKAEENADSHTWRYLHDVRKPSNAGYHFDASRLSHGFERPDRPRQDRPRSERPQSDYRTDGDTDSSFSWQGSSNYLNDLENRRMI</sequence>
<protein>
    <recommendedName>
        <fullName evidence="8">TMC domain-containing protein</fullName>
    </recommendedName>
</protein>
<keyword evidence="3 7" id="KW-0812">Transmembrane</keyword>
<accession>A0AAV1JE71</accession>
<organism evidence="9 10">
    <name type="scientific">Leptosia nina</name>
    <dbReference type="NCBI Taxonomy" id="320188"/>
    <lineage>
        <taxon>Eukaryota</taxon>
        <taxon>Metazoa</taxon>
        <taxon>Ecdysozoa</taxon>
        <taxon>Arthropoda</taxon>
        <taxon>Hexapoda</taxon>
        <taxon>Insecta</taxon>
        <taxon>Pterygota</taxon>
        <taxon>Neoptera</taxon>
        <taxon>Endopterygota</taxon>
        <taxon>Lepidoptera</taxon>
        <taxon>Glossata</taxon>
        <taxon>Ditrysia</taxon>
        <taxon>Papilionoidea</taxon>
        <taxon>Pieridae</taxon>
        <taxon>Pierinae</taxon>
        <taxon>Leptosia</taxon>
    </lineage>
</organism>
<proteinExistence type="inferred from homology"/>
<feature type="transmembrane region" description="Helical" evidence="7">
    <location>
        <begin position="281"/>
        <end position="300"/>
    </location>
</feature>
<dbReference type="PANTHER" id="PTHR23302">
    <property type="entry name" value="TRANSMEMBRANE CHANNEL-RELATED"/>
    <property type="match status" value="1"/>
</dbReference>
<feature type="transmembrane region" description="Helical" evidence="7">
    <location>
        <begin position="409"/>
        <end position="429"/>
    </location>
</feature>
<dbReference type="GO" id="GO:0005886">
    <property type="term" value="C:plasma membrane"/>
    <property type="evidence" value="ECO:0007669"/>
    <property type="project" value="InterPro"/>
</dbReference>
<comment type="subcellular location">
    <subcellularLocation>
        <location evidence="1">Membrane</location>
        <topology evidence="1">Multi-pass membrane protein</topology>
    </subcellularLocation>
</comment>
<comment type="similarity">
    <text evidence="2">Belongs to the TMC family.</text>
</comment>
<evidence type="ECO:0000256" key="4">
    <source>
        <dbReference type="ARBA" id="ARBA00022989"/>
    </source>
</evidence>
<keyword evidence="4 7" id="KW-1133">Transmembrane helix</keyword>
<evidence type="ECO:0000313" key="10">
    <source>
        <dbReference type="Proteomes" id="UP001497472"/>
    </source>
</evidence>
<name>A0AAV1JE71_9NEOP</name>
<dbReference type="AlphaFoldDB" id="A0AAV1JE71"/>
<feature type="domain" description="TMC" evidence="8">
    <location>
        <begin position="470"/>
        <end position="575"/>
    </location>
</feature>
<gene>
    <name evidence="9" type="ORF">LNINA_LOCUS6428</name>
</gene>
<dbReference type="PANTHER" id="PTHR23302:SF43">
    <property type="entry name" value="TMC DOMAIN-CONTAINING PROTEIN"/>
    <property type="match status" value="1"/>
</dbReference>
<feature type="transmembrane region" description="Helical" evidence="7">
    <location>
        <begin position="441"/>
        <end position="463"/>
    </location>
</feature>
<feature type="compositionally biased region" description="Polar residues" evidence="6">
    <location>
        <begin position="768"/>
        <end position="778"/>
    </location>
</feature>
<reference evidence="9 10" key="1">
    <citation type="submission" date="2023-11" db="EMBL/GenBank/DDBJ databases">
        <authorList>
            <person name="Okamura Y."/>
        </authorList>
    </citation>
    <scope>NUCLEOTIDE SEQUENCE [LARGE SCALE GENOMIC DNA]</scope>
</reference>
<feature type="region of interest" description="Disordered" evidence="6">
    <location>
        <begin position="738"/>
        <end position="778"/>
    </location>
</feature>
<keyword evidence="10" id="KW-1185">Reference proteome</keyword>
<evidence type="ECO:0000256" key="1">
    <source>
        <dbReference type="ARBA" id="ARBA00004141"/>
    </source>
</evidence>
<evidence type="ECO:0000256" key="6">
    <source>
        <dbReference type="SAM" id="MobiDB-lite"/>
    </source>
</evidence>
<feature type="transmembrane region" description="Helical" evidence="7">
    <location>
        <begin position="580"/>
        <end position="602"/>
    </location>
</feature>
<dbReference type="EMBL" id="CAVLEF010000009">
    <property type="protein sequence ID" value="CAK1546921.1"/>
    <property type="molecule type" value="Genomic_DNA"/>
</dbReference>
<feature type="transmembrane region" description="Helical" evidence="7">
    <location>
        <begin position="377"/>
        <end position="397"/>
    </location>
</feature>
<dbReference type="Proteomes" id="UP001497472">
    <property type="component" value="Unassembled WGS sequence"/>
</dbReference>